<sequence>MKKKKWSCVLLILAFVLLLAACQQNANHKTTEEKVTDPKQLYTTAFQKTLNAKTYDSSIDADINIDTSNLQGEYKEIADVINNAKLTVDAKVNEETKQSELVFKGKFSYENLSMDFNVPVYLDEDKQRGYIKLDSMLKSFGIFLGTSENHLKSVKNKYLEFSLEEDQPLNPHTEERLKRKLQESLIKAMGDIPQDNFKKSQQGAAQKVTLSLSNKGFKTFIMNYFDVSGEALKDPLTNTEMNQLKEDFLEKINFKKLSITATMDNKEYIQNVNTDILFHVDHRDFTGDIGCKLSTSYKNINGDVTFKYNPKKDQILTEDEFEELMTQATEMN</sequence>
<feature type="chain" id="PRO_5046079056" description="Lipoprotein" evidence="1">
    <location>
        <begin position="27"/>
        <end position="332"/>
    </location>
</feature>
<evidence type="ECO:0000313" key="2">
    <source>
        <dbReference type="EMBL" id="MDA7027827.1"/>
    </source>
</evidence>
<proteinExistence type="predicted"/>
<gene>
    <name evidence="2" type="ORF">PJ311_14705</name>
</gene>
<evidence type="ECO:0000313" key="3">
    <source>
        <dbReference type="Proteomes" id="UP001211894"/>
    </source>
</evidence>
<comment type="caution">
    <text evidence="2">The sequence shown here is derived from an EMBL/GenBank/DDBJ whole genome shotgun (WGS) entry which is preliminary data.</text>
</comment>
<feature type="signal peptide" evidence="1">
    <location>
        <begin position="1"/>
        <end position="26"/>
    </location>
</feature>
<dbReference type="PROSITE" id="PS51257">
    <property type="entry name" value="PROKAR_LIPOPROTEIN"/>
    <property type="match status" value="1"/>
</dbReference>
<name>A0ABT4X6A9_9BACI</name>
<organism evidence="2 3">
    <name type="scientific">Bacillus changyiensis</name>
    <dbReference type="NCBI Taxonomy" id="3004103"/>
    <lineage>
        <taxon>Bacteria</taxon>
        <taxon>Bacillati</taxon>
        <taxon>Bacillota</taxon>
        <taxon>Bacilli</taxon>
        <taxon>Bacillales</taxon>
        <taxon>Bacillaceae</taxon>
        <taxon>Bacillus</taxon>
    </lineage>
</organism>
<dbReference type="Proteomes" id="UP001211894">
    <property type="component" value="Unassembled WGS sequence"/>
</dbReference>
<protein>
    <recommendedName>
        <fullName evidence="4">Lipoprotein</fullName>
    </recommendedName>
</protein>
<reference evidence="2 3" key="1">
    <citation type="submission" date="2023-01" db="EMBL/GenBank/DDBJ databases">
        <title>Bacillus changyiensis sp. nov., isolated from a coastal deposit.</title>
        <authorList>
            <person name="Xiao G."/>
            <person name="Lai Q."/>
            <person name="Hu Z."/>
            <person name="Shao Z."/>
        </authorList>
    </citation>
    <scope>NUCLEOTIDE SEQUENCE [LARGE SCALE GENOMIC DNA]</scope>
    <source>
        <strain evidence="2 3">CLL-7-23</strain>
    </source>
</reference>
<evidence type="ECO:0008006" key="4">
    <source>
        <dbReference type="Google" id="ProtNLM"/>
    </source>
</evidence>
<keyword evidence="1" id="KW-0732">Signal</keyword>
<keyword evidence="3" id="KW-1185">Reference proteome</keyword>
<evidence type="ECO:0000256" key="1">
    <source>
        <dbReference type="SAM" id="SignalP"/>
    </source>
</evidence>
<dbReference type="RefSeq" id="WP_271341645.1">
    <property type="nucleotide sequence ID" value="NZ_JAQKAB010000010.1"/>
</dbReference>
<accession>A0ABT4X6A9</accession>
<dbReference type="EMBL" id="JAQKAB010000010">
    <property type="protein sequence ID" value="MDA7027827.1"/>
    <property type="molecule type" value="Genomic_DNA"/>
</dbReference>